<evidence type="ECO:0000313" key="1">
    <source>
        <dbReference type="EMBL" id="EYC26673.1"/>
    </source>
</evidence>
<dbReference type="OrthoDB" id="7477527at2759"/>
<proteinExistence type="predicted"/>
<comment type="caution">
    <text evidence="1">The sequence shown here is derived from an EMBL/GenBank/DDBJ whole genome shotgun (WGS) entry which is preliminary data.</text>
</comment>
<keyword evidence="2" id="KW-1185">Reference proteome</keyword>
<dbReference type="EMBL" id="JARK01001346">
    <property type="protein sequence ID" value="EYC26673.1"/>
    <property type="molecule type" value="Genomic_DNA"/>
</dbReference>
<gene>
    <name evidence="1" type="primary">Acey_s0010.g903</name>
    <name evidence="1" type="ORF">Y032_0010g903</name>
</gene>
<sequence>MPILHKICHEIIQTLHQYRICLVAKWIPREMNWEADIASRRIDLDDWGITHSIAEAIQKRWGAARLYLFATSSNKKCEYFIKSGLGTSSW</sequence>
<evidence type="ECO:0008006" key="3">
    <source>
        <dbReference type="Google" id="ProtNLM"/>
    </source>
</evidence>
<evidence type="ECO:0000313" key="2">
    <source>
        <dbReference type="Proteomes" id="UP000024635"/>
    </source>
</evidence>
<reference evidence="2" key="1">
    <citation type="journal article" date="2015" name="Nat. Genet.">
        <title>The genome and transcriptome of the zoonotic hookworm Ancylostoma ceylanicum identify infection-specific gene families.</title>
        <authorList>
            <person name="Schwarz E.M."/>
            <person name="Hu Y."/>
            <person name="Antoshechkin I."/>
            <person name="Miller M.M."/>
            <person name="Sternberg P.W."/>
            <person name="Aroian R.V."/>
        </authorList>
    </citation>
    <scope>NUCLEOTIDE SEQUENCE</scope>
    <source>
        <strain evidence="2">HY135</strain>
    </source>
</reference>
<protein>
    <recommendedName>
        <fullName evidence="3">RNase H type-1 domain-containing protein</fullName>
    </recommendedName>
</protein>
<dbReference type="Proteomes" id="UP000024635">
    <property type="component" value="Unassembled WGS sequence"/>
</dbReference>
<dbReference type="AlphaFoldDB" id="A0A016VIU3"/>
<name>A0A016VIU3_9BILA</name>
<accession>A0A016VIU3</accession>
<organism evidence="1 2">
    <name type="scientific">Ancylostoma ceylanicum</name>
    <dbReference type="NCBI Taxonomy" id="53326"/>
    <lineage>
        <taxon>Eukaryota</taxon>
        <taxon>Metazoa</taxon>
        <taxon>Ecdysozoa</taxon>
        <taxon>Nematoda</taxon>
        <taxon>Chromadorea</taxon>
        <taxon>Rhabditida</taxon>
        <taxon>Rhabditina</taxon>
        <taxon>Rhabditomorpha</taxon>
        <taxon>Strongyloidea</taxon>
        <taxon>Ancylostomatidae</taxon>
        <taxon>Ancylostomatinae</taxon>
        <taxon>Ancylostoma</taxon>
    </lineage>
</organism>